<evidence type="ECO:0000256" key="5">
    <source>
        <dbReference type="PIRNR" id="PIRNR038994"/>
    </source>
</evidence>
<evidence type="ECO:0000256" key="3">
    <source>
        <dbReference type="ARBA" id="ARBA00022801"/>
    </source>
</evidence>
<dbReference type="Gene3D" id="3.20.20.140">
    <property type="entry name" value="Metal-dependent hydrolases"/>
    <property type="match status" value="1"/>
</dbReference>
<dbReference type="PIRSF" id="PIRSF038994">
    <property type="entry name" value="NagA"/>
    <property type="match status" value="1"/>
</dbReference>
<dbReference type="PANTHER" id="PTHR11113">
    <property type="entry name" value="N-ACETYLGLUCOSAMINE-6-PHOSPHATE DEACETYLASE"/>
    <property type="match status" value="1"/>
</dbReference>
<dbReference type="EMBL" id="JAOWKX010000001">
    <property type="protein sequence ID" value="MCV2883754.1"/>
    <property type="molecule type" value="Genomic_DNA"/>
</dbReference>
<evidence type="ECO:0000259" key="6">
    <source>
        <dbReference type="Pfam" id="PF01979"/>
    </source>
</evidence>
<evidence type="ECO:0000313" key="7">
    <source>
        <dbReference type="EMBL" id="MCV2883754.1"/>
    </source>
</evidence>
<keyword evidence="3 5" id="KW-0378">Hydrolase</keyword>
<dbReference type="GO" id="GO:0008448">
    <property type="term" value="F:N-acetylglucosamine-6-phosphate deacetylase activity"/>
    <property type="evidence" value="ECO:0007669"/>
    <property type="project" value="UniProtKB-EC"/>
</dbReference>
<dbReference type="Pfam" id="PF01979">
    <property type="entry name" value="Amidohydro_1"/>
    <property type="match status" value="1"/>
</dbReference>
<dbReference type="InterPro" id="IPR011059">
    <property type="entry name" value="Metal-dep_hydrolase_composite"/>
</dbReference>
<reference evidence="7 8" key="1">
    <citation type="submission" date="2022-10" db="EMBL/GenBank/DDBJ databases">
        <title>Aestuariibacter sp. AA17 isolated from Montipora capitata coral fragment.</title>
        <authorList>
            <person name="Emsley S.A."/>
            <person name="Pfannmuller K.M."/>
            <person name="Loughran R.M."/>
            <person name="Shlafstein M."/>
            <person name="Papke E."/>
            <person name="Saw J.H."/>
            <person name="Ushijima B."/>
            <person name="Videau P."/>
        </authorList>
    </citation>
    <scope>NUCLEOTIDE SEQUENCE [LARGE SCALE GENOMIC DNA]</scope>
    <source>
        <strain evidence="7 8">AA17</strain>
    </source>
</reference>
<dbReference type="PANTHER" id="PTHR11113:SF14">
    <property type="entry name" value="N-ACETYLGLUCOSAMINE-6-PHOSPHATE DEACETYLASE"/>
    <property type="match status" value="1"/>
</dbReference>
<dbReference type="EC" id="3.5.1.25" evidence="5"/>
<dbReference type="Gene3D" id="2.30.40.10">
    <property type="entry name" value="Urease, subunit C, domain 1"/>
    <property type="match status" value="1"/>
</dbReference>
<evidence type="ECO:0000256" key="4">
    <source>
        <dbReference type="ARBA" id="ARBA00023277"/>
    </source>
</evidence>
<feature type="domain" description="Amidohydrolase-related" evidence="6">
    <location>
        <begin position="45"/>
        <end position="358"/>
    </location>
</feature>
<organism evidence="7 8">
    <name type="scientific">Fluctibacter corallii</name>
    <dbReference type="NCBI Taxonomy" id="2984329"/>
    <lineage>
        <taxon>Bacteria</taxon>
        <taxon>Pseudomonadati</taxon>
        <taxon>Pseudomonadota</taxon>
        <taxon>Gammaproteobacteria</taxon>
        <taxon>Alteromonadales</taxon>
        <taxon>Alteromonadaceae</taxon>
        <taxon>Fluctibacter</taxon>
    </lineage>
</organism>
<keyword evidence="2" id="KW-0479">Metal-binding</keyword>
<comment type="catalytic activity">
    <reaction evidence="5">
        <text>N-acetyl-D-glucosamine 6-phosphate + H2O = D-glucosamine 6-phosphate + acetate</text>
        <dbReference type="Rhea" id="RHEA:22936"/>
        <dbReference type="ChEBI" id="CHEBI:15377"/>
        <dbReference type="ChEBI" id="CHEBI:30089"/>
        <dbReference type="ChEBI" id="CHEBI:57513"/>
        <dbReference type="ChEBI" id="CHEBI:58725"/>
        <dbReference type="EC" id="3.5.1.25"/>
    </reaction>
</comment>
<name>A0ABT3A502_9ALTE</name>
<dbReference type="RefSeq" id="WP_263710948.1">
    <property type="nucleotide sequence ID" value="NZ_JAOWKX010000001.1"/>
</dbReference>
<protein>
    <recommendedName>
        <fullName evidence="5">N-acetylgalactosamine-6-phosphate deacetylase</fullName>
        <ecNumber evidence="5">3.5.1.25</ecNumber>
    </recommendedName>
    <alternativeName>
        <fullName evidence="5">N-acetylglucosamine-6-phosphate deacetylase</fullName>
    </alternativeName>
</protein>
<evidence type="ECO:0000256" key="1">
    <source>
        <dbReference type="ARBA" id="ARBA00010716"/>
    </source>
</evidence>
<evidence type="ECO:0000256" key="2">
    <source>
        <dbReference type="ARBA" id="ARBA00022723"/>
    </source>
</evidence>
<evidence type="ECO:0000313" key="8">
    <source>
        <dbReference type="Proteomes" id="UP001652504"/>
    </source>
</evidence>
<dbReference type="InterPro" id="IPR006680">
    <property type="entry name" value="Amidohydro-rel"/>
</dbReference>
<sequence>MNQRFHAARMLTAEGWKDNVEFDVSNAHITHINTVLEKNTKGFPIVVPGYIDTQVNGGGGVLFNQQPTLEGIKAIAKAHAQYGTTAMLPTLITDSADSMARGADAVAEAISECYPSVLGIHFEGPFLSVAKKGVHEAGFIRTPSDKEIATLTRSDIGRVLVTVAPEKVPTTFIQELVSQGVIVALGHSNARAEQVQKALEAGATGFTHLFNAMSPLTSREPGMVGEALLAENAICGLIIDHHHVHPHSAKLAIQMKGDAGIMLVTDAMAHVGSDEETFPFFNDVIVRQGNKLTTPNGTLAGSCLDMHTAVMNTHKDLAVPLEQSIKMASITPARFLGCSQRLGLLCEGYRADFLVLDESLALQQVWQAGECTWRRE</sequence>
<dbReference type="SUPFAM" id="SSF51338">
    <property type="entry name" value="Composite domain of metallo-dependent hydrolases"/>
    <property type="match status" value="1"/>
</dbReference>
<dbReference type="InterPro" id="IPR003764">
    <property type="entry name" value="GlcNAc_6-P_deAcase"/>
</dbReference>
<dbReference type="CDD" id="cd00854">
    <property type="entry name" value="NagA"/>
    <property type="match status" value="1"/>
</dbReference>
<keyword evidence="4 5" id="KW-0119">Carbohydrate metabolism</keyword>
<dbReference type="Proteomes" id="UP001652504">
    <property type="component" value="Unassembled WGS sequence"/>
</dbReference>
<comment type="similarity">
    <text evidence="1 5">Belongs to the metallo-dependent hydrolases superfamily. NagA family.</text>
</comment>
<dbReference type="InterPro" id="IPR032466">
    <property type="entry name" value="Metal_Hydrolase"/>
</dbReference>
<comment type="caution">
    <text evidence="7">The sequence shown here is derived from an EMBL/GenBank/DDBJ whole genome shotgun (WGS) entry which is preliminary data.</text>
</comment>
<accession>A0ABT3A502</accession>
<dbReference type="SUPFAM" id="SSF51556">
    <property type="entry name" value="Metallo-dependent hydrolases"/>
    <property type="match status" value="1"/>
</dbReference>
<proteinExistence type="inferred from homology"/>
<gene>
    <name evidence="7" type="primary">nagA</name>
    <name evidence="7" type="ORF">OE749_03430</name>
</gene>
<keyword evidence="8" id="KW-1185">Reference proteome</keyword>
<dbReference type="NCBIfam" id="TIGR00221">
    <property type="entry name" value="nagA"/>
    <property type="match status" value="1"/>
</dbReference>